<sequence>MKKSIIALLLFAFIVGCSGEKENKQDSAELKEIDLKGQTVSIDYKFAKGDNIKYKLTTITTANETIQADSLIESKSNENTIYQFDINVIEVEPDNTAELGITISSLKIDADINGQKFVYDANAENDREQNQKFIQYYAIHNVPYRARVSNKGEVLEVSRLDKMVDKMNSLQPDNQKLTTEQKVQISKSIGDAIIRPLTQLIFRELPDKQLALDSTWVKSYPSQLSVFNINNKVTYKVDGFVEYDGNRAVNVSADLNTTWSGNKSGEENGIKYSFEDPKIEGEGKILFDIDRGLLIKSETGTTVELKANLEMMNSLQQKIKTVRKDITTNKNIIELL</sequence>
<name>I6Z9Y9_MELRP</name>
<evidence type="ECO:0008006" key="3">
    <source>
        <dbReference type="Google" id="ProtNLM"/>
    </source>
</evidence>
<proteinExistence type="predicted"/>
<accession>I6Z9Y9</accession>
<dbReference type="KEGG" id="mro:MROS_2715"/>
<keyword evidence="2" id="KW-1185">Reference proteome</keyword>
<dbReference type="STRING" id="1191523.MROS_2715"/>
<reference evidence="1 2" key="1">
    <citation type="journal article" date="2013" name="PLoS ONE">
        <title>Genomic analysis of Melioribacter roseus, facultatively anaerobic organotrophic bacterium representing a novel deep lineage within Bacteriodetes/Chlorobi group.</title>
        <authorList>
            <person name="Kadnikov V.V."/>
            <person name="Mardanov A.V."/>
            <person name="Podosokorskaya O.A."/>
            <person name="Gavrilov S.N."/>
            <person name="Kublanov I.V."/>
            <person name="Beletsky A.V."/>
            <person name="Bonch-Osmolovskaya E.A."/>
            <person name="Ravin N.V."/>
        </authorList>
    </citation>
    <scope>NUCLEOTIDE SEQUENCE [LARGE SCALE GENOMIC DNA]</scope>
    <source>
        <strain evidence="2">JCM 17771 / P3M-2</strain>
    </source>
</reference>
<evidence type="ECO:0000313" key="2">
    <source>
        <dbReference type="Proteomes" id="UP000009011"/>
    </source>
</evidence>
<organism evidence="1 2">
    <name type="scientific">Melioribacter roseus (strain DSM 23840 / JCM 17771 / VKM B-2668 / P3M-2)</name>
    <dbReference type="NCBI Taxonomy" id="1191523"/>
    <lineage>
        <taxon>Bacteria</taxon>
        <taxon>Pseudomonadati</taxon>
        <taxon>Ignavibacteriota</taxon>
        <taxon>Ignavibacteria</taxon>
        <taxon>Ignavibacteriales</taxon>
        <taxon>Melioribacteraceae</taxon>
        <taxon>Melioribacter</taxon>
    </lineage>
</organism>
<gene>
    <name evidence="1" type="ordered locus">MROS_2715</name>
</gene>
<dbReference type="Pfam" id="PF19777">
    <property type="entry name" value="DUF6263"/>
    <property type="match status" value="1"/>
</dbReference>
<dbReference type="RefSeq" id="WP_014857375.1">
    <property type="nucleotide sequence ID" value="NC_018178.1"/>
</dbReference>
<dbReference type="AlphaFoldDB" id="I6Z9Y9"/>
<dbReference type="Proteomes" id="UP000009011">
    <property type="component" value="Chromosome"/>
</dbReference>
<dbReference type="HOGENOM" id="CLU_825858_0_0_10"/>
<evidence type="ECO:0000313" key="1">
    <source>
        <dbReference type="EMBL" id="AFN75945.1"/>
    </source>
</evidence>
<protein>
    <recommendedName>
        <fullName evidence="3">Lipoprotein</fullName>
    </recommendedName>
</protein>
<dbReference type="PROSITE" id="PS51257">
    <property type="entry name" value="PROKAR_LIPOPROTEIN"/>
    <property type="match status" value="1"/>
</dbReference>
<dbReference type="EMBL" id="CP003557">
    <property type="protein sequence ID" value="AFN75945.1"/>
    <property type="molecule type" value="Genomic_DNA"/>
</dbReference>
<dbReference type="InterPro" id="IPR046230">
    <property type="entry name" value="DUF6263"/>
</dbReference>
<dbReference type="OrthoDB" id="9812528at2"/>